<keyword evidence="4 5" id="KW-0472">Membrane</keyword>
<organism evidence="7 8">
    <name type="scientific">Maledivibacter halophilus</name>
    <dbReference type="NCBI Taxonomy" id="36842"/>
    <lineage>
        <taxon>Bacteria</taxon>
        <taxon>Bacillati</taxon>
        <taxon>Bacillota</taxon>
        <taxon>Clostridia</taxon>
        <taxon>Peptostreptococcales</taxon>
        <taxon>Caminicellaceae</taxon>
        <taxon>Maledivibacter</taxon>
    </lineage>
</organism>
<feature type="transmembrane region" description="Helical" evidence="5">
    <location>
        <begin position="53"/>
        <end position="74"/>
    </location>
</feature>
<dbReference type="PANTHER" id="PTHR43021:SF2">
    <property type="entry name" value="CATION_H+ EXCHANGER DOMAIN-CONTAINING PROTEIN"/>
    <property type="match status" value="1"/>
</dbReference>
<dbReference type="GO" id="GO:1902600">
    <property type="term" value="P:proton transmembrane transport"/>
    <property type="evidence" value="ECO:0007669"/>
    <property type="project" value="InterPro"/>
</dbReference>
<keyword evidence="3 5" id="KW-1133">Transmembrane helix</keyword>
<feature type="transmembrane region" description="Helical" evidence="5">
    <location>
        <begin position="362"/>
        <end position="382"/>
    </location>
</feature>
<feature type="transmembrane region" description="Helical" evidence="5">
    <location>
        <begin position="6"/>
        <end position="22"/>
    </location>
</feature>
<dbReference type="GO" id="GO:0015297">
    <property type="term" value="F:antiporter activity"/>
    <property type="evidence" value="ECO:0007669"/>
    <property type="project" value="InterPro"/>
</dbReference>
<feature type="transmembrane region" description="Helical" evidence="5">
    <location>
        <begin position="115"/>
        <end position="135"/>
    </location>
</feature>
<accession>A0A1T5MNB6</accession>
<sequence length="399" mass="42635">MNALYYVSIVLISGIIMARIISKLNLPYVTGYLLGGIIIGPSFLNLVPKDISTGLLIISEMALGFIAYSIGSEFNIEYMKKLGKSMFLITLLESLGAVLMVFVTMFIIFKQPLSFSLILASIAATTAPAATIMVIRQYKAKGKLVDTLLPVVAIDDAIGIIVFGIVVSIAKQVSNSINGFSLTSGLLTPIWEIGAALVLGIVIGFVLTLVSRKAKGRDELLSIVIATICLSIGIANFLNISTLLLCMTIGAVISNISPNNMKVITITDSFTPPIYIMFFTLAGVELDIRLMKYVGLLGIGYIIARVAGKVLGAYLGCKLSNMPKKVQNYLGLTLIPQAGVAIGLSMTAQLDFPEVGAKVRTIILGATIVYELIGPAITKYALMKSGDIQLKNPKLQTAK</sequence>
<evidence type="ECO:0000313" key="8">
    <source>
        <dbReference type="Proteomes" id="UP000190285"/>
    </source>
</evidence>
<dbReference type="Pfam" id="PF00999">
    <property type="entry name" value="Na_H_Exchanger"/>
    <property type="match status" value="1"/>
</dbReference>
<feature type="transmembrane region" description="Helical" evidence="5">
    <location>
        <begin position="147"/>
        <end position="170"/>
    </location>
</feature>
<protein>
    <submittedName>
        <fullName evidence="7">Kef-type K+ transport system, membrane component KefB</fullName>
    </submittedName>
</protein>
<keyword evidence="2 5" id="KW-0812">Transmembrane</keyword>
<dbReference type="STRING" id="36842.SAMN02194393_05062"/>
<feature type="transmembrane region" description="Helical" evidence="5">
    <location>
        <begin position="86"/>
        <end position="109"/>
    </location>
</feature>
<comment type="subcellular location">
    <subcellularLocation>
        <location evidence="1">Membrane</location>
        <topology evidence="1">Multi-pass membrane protein</topology>
    </subcellularLocation>
</comment>
<name>A0A1T5MNB6_9FIRM</name>
<dbReference type="Gene3D" id="1.20.1530.20">
    <property type="match status" value="1"/>
</dbReference>
<dbReference type="RefSeq" id="WP_079495657.1">
    <property type="nucleotide sequence ID" value="NZ_FUZT01000020.1"/>
</dbReference>
<dbReference type="InterPro" id="IPR006153">
    <property type="entry name" value="Cation/H_exchanger_TM"/>
</dbReference>
<feature type="transmembrane region" description="Helical" evidence="5">
    <location>
        <begin position="223"/>
        <end position="253"/>
    </location>
</feature>
<evidence type="ECO:0000313" key="7">
    <source>
        <dbReference type="EMBL" id="SKC89720.1"/>
    </source>
</evidence>
<feature type="transmembrane region" description="Helical" evidence="5">
    <location>
        <begin position="293"/>
        <end position="317"/>
    </location>
</feature>
<dbReference type="Proteomes" id="UP000190285">
    <property type="component" value="Unassembled WGS sequence"/>
</dbReference>
<feature type="transmembrane region" description="Helical" evidence="5">
    <location>
        <begin position="29"/>
        <end position="47"/>
    </location>
</feature>
<proteinExistence type="predicted"/>
<evidence type="ECO:0000256" key="3">
    <source>
        <dbReference type="ARBA" id="ARBA00022989"/>
    </source>
</evidence>
<evidence type="ECO:0000256" key="2">
    <source>
        <dbReference type="ARBA" id="ARBA00022692"/>
    </source>
</evidence>
<dbReference type="GO" id="GO:0016020">
    <property type="term" value="C:membrane"/>
    <property type="evidence" value="ECO:0007669"/>
    <property type="project" value="UniProtKB-SubCell"/>
</dbReference>
<evidence type="ECO:0000259" key="6">
    <source>
        <dbReference type="Pfam" id="PF00999"/>
    </source>
</evidence>
<feature type="transmembrane region" description="Helical" evidence="5">
    <location>
        <begin position="190"/>
        <end position="211"/>
    </location>
</feature>
<keyword evidence="8" id="KW-1185">Reference proteome</keyword>
<dbReference type="OrthoDB" id="9778229at2"/>
<dbReference type="EMBL" id="FUZT01000020">
    <property type="protein sequence ID" value="SKC89720.1"/>
    <property type="molecule type" value="Genomic_DNA"/>
</dbReference>
<evidence type="ECO:0000256" key="1">
    <source>
        <dbReference type="ARBA" id="ARBA00004141"/>
    </source>
</evidence>
<reference evidence="7 8" key="1">
    <citation type="submission" date="2017-02" db="EMBL/GenBank/DDBJ databases">
        <authorList>
            <person name="Peterson S.W."/>
        </authorList>
    </citation>
    <scope>NUCLEOTIDE SEQUENCE [LARGE SCALE GENOMIC DNA]</scope>
    <source>
        <strain evidence="7 8">M1</strain>
    </source>
</reference>
<dbReference type="PANTHER" id="PTHR43021">
    <property type="entry name" value="NA(+)/H(+) ANTIPORTER-RELATED"/>
    <property type="match status" value="1"/>
</dbReference>
<evidence type="ECO:0000256" key="5">
    <source>
        <dbReference type="SAM" id="Phobius"/>
    </source>
</evidence>
<gene>
    <name evidence="7" type="ORF">SAMN02194393_05062</name>
</gene>
<dbReference type="InterPro" id="IPR038770">
    <property type="entry name" value="Na+/solute_symporter_sf"/>
</dbReference>
<feature type="domain" description="Cation/H+ exchanger transmembrane" evidence="6">
    <location>
        <begin position="10"/>
        <end position="379"/>
    </location>
</feature>
<evidence type="ECO:0000256" key="4">
    <source>
        <dbReference type="ARBA" id="ARBA00023136"/>
    </source>
</evidence>
<dbReference type="AlphaFoldDB" id="A0A1T5MNB6"/>